<dbReference type="InterPro" id="IPR000086">
    <property type="entry name" value="NUDIX_hydrolase_dom"/>
</dbReference>
<evidence type="ECO:0000259" key="1">
    <source>
        <dbReference type="PROSITE" id="PS51462"/>
    </source>
</evidence>
<comment type="caution">
    <text evidence="2">The sequence shown here is derived from an EMBL/GenBank/DDBJ whole genome shotgun (WGS) entry which is preliminary data.</text>
</comment>
<feature type="domain" description="Nudix hydrolase" evidence="1">
    <location>
        <begin position="6"/>
        <end position="132"/>
    </location>
</feature>
<dbReference type="PROSITE" id="PS51462">
    <property type="entry name" value="NUDIX"/>
    <property type="match status" value="1"/>
</dbReference>
<dbReference type="InterPro" id="IPR015797">
    <property type="entry name" value="NUDIX_hydrolase-like_dom_sf"/>
</dbReference>
<dbReference type="Pfam" id="PF00293">
    <property type="entry name" value="NUDIX"/>
    <property type="match status" value="1"/>
</dbReference>
<dbReference type="Gene3D" id="3.90.79.10">
    <property type="entry name" value="Nucleoside Triphosphate Pyrophosphohydrolase"/>
    <property type="match status" value="1"/>
</dbReference>
<dbReference type="Proteomes" id="UP001165542">
    <property type="component" value="Unassembled WGS sequence"/>
</dbReference>
<dbReference type="EMBL" id="JAJISC010000003">
    <property type="protein sequence ID" value="MCS2609086.1"/>
    <property type="molecule type" value="Genomic_DNA"/>
</dbReference>
<gene>
    <name evidence="2" type="ORF">LLY24_07135</name>
</gene>
<dbReference type="PANTHER" id="PTHR43222">
    <property type="entry name" value="NUDIX HYDROLASE 23"/>
    <property type="match status" value="1"/>
</dbReference>
<accession>A0ABT2EBX9</accession>
<organism evidence="2 3">
    <name type="scientific">Halomonas dongshanensis</name>
    <dbReference type="NCBI Taxonomy" id="2890835"/>
    <lineage>
        <taxon>Bacteria</taxon>
        <taxon>Pseudomonadati</taxon>
        <taxon>Pseudomonadota</taxon>
        <taxon>Gammaproteobacteria</taxon>
        <taxon>Oceanospirillales</taxon>
        <taxon>Halomonadaceae</taxon>
        <taxon>Halomonas</taxon>
    </lineage>
</organism>
<reference evidence="2" key="1">
    <citation type="submission" date="2021-11" db="EMBL/GenBank/DDBJ databases">
        <title>Halomonas sp., isolated from a coastal aquaculture zone in Dongshan Bay.</title>
        <authorList>
            <person name="Lin W."/>
        </authorList>
    </citation>
    <scope>NUCLEOTIDE SEQUENCE</scope>
    <source>
        <strain evidence="2">Yzlin-01</strain>
    </source>
</reference>
<keyword evidence="3" id="KW-1185">Reference proteome</keyword>
<name>A0ABT2EBX9_9GAMM</name>
<sequence length="151" mass="16711">MSTRPIIHSTVACVIRRDDRFLLVEEYRGDAHSVFNQPAGHIEPGEGPMAAALREAAEETAWQVRLEAYLGLYVLHTPSGLTFHSHGFVATAQAPLTRAIDPDIHAVHWLSKAEIDALNDAGRLRSPLVLERIDDALAGRHYPLAVLHERP</sequence>
<evidence type="ECO:0000313" key="3">
    <source>
        <dbReference type="Proteomes" id="UP001165542"/>
    </source>
</evidence>
<dbReference type="SUPFAM" id="SSF55811">
    <property type="entry name" value="Nudix"/>
    <property type="match status" value="1"/>
</dbReference>
<dbReference type="PANTHER" id="PTHR43222:SF11">
    <property type="entry name" value="PHOSPHATASE NUDJ"/>
    <property type="match status" value="1"/>
</dbReference>
<proteinExistence type="predicted"/>
<dbReference type="RefSeq" id="WP_259035601.1">
    <property type="nucleotide sequence ID" value="NZ_JAJISC010000003.1"/>
</dbReference>
<evidence type="ECO:0000313" key="2">
    <source>
        <dbReference type="EMBL" id="MCS2609086.1"/>
    </source>
</evidence>
<protein>
    <submittedName>
        <fullName evidence="2">NUDIX domain-containing protein</fullName>
    </submittedName>
</protein>